<keyword evidence="8" id="KW-1185">Reference proteome</keyword>
<dbReference type="WBParaSite" id="PSAMB.scaffold3481size18095.g21602.t1">
    <property type="protein sequence ID" value="PSAMB.scaffold3481size18095.g21602.t1"/>
    <property type="gene ID" value="PSAMB.scaffold3481size18095.g21602"/>
</dbReference>
<proteinExistence type="inferred from homology"/>
<feature type="domain" description="Importin N-terminal" evidence="7">
    <location>
        <begin position="22"/>
        <end position="102"/>
    </location>
</feature>
<organism evidence="8 9">
    <name type="scientific">Plectus sambesii</name>
    <dbReference type="NCBI Taxonomy" id="2011161"/>
    <lineage>
        <taxon>Eukaryota</taxon>
        <taxon>Metazoa</taxon>
        <taxon>Ecdysozoa</taxon>
        <taxon>Nematoda</taxon>
        <taxon>Chromadorea</taxon>
        <taxon>Plectida</taxon>
        <taxon>Plectina</taxon>
        <taxon>Plectoidea</taxon>
        <taxon>Plectidae</taxon>
        <taxon>Plectus</taxon>
    </lineage>
</organism>
<dbReference type="Pfam" id="PF03810">
    <property type="entry name" value="IBN_N"/>
    <property type="match status" value="1"/>
</dbReference>
<dbReference type="Gene3D" id="1.25.10.10">
    <property type="entry name" value="Leucine-rich Repeat Variant"/>
    <property type="match status" value="1"/>
</dbReference>
<evidence type="ECO:0000313" key="9">
    <source>
        <dbReference type="WBParaSite" id="PSAMB.scaffold3481size18095.g21602.t1"/>
    </source>
</evidence>
<dbReference type="GO" id="GO:0031267">
    <property type="term" value="F:small GTPase binding"/>
    <property type="evidence" value="ECO:0007669"/>
    <property type="project" value="InterPro"/>
</dbReference>
<evidence type="ECO:0000313" key="8">
    <source>
        <dbReference type="Proteomes" id="UP000887566"/>
    </source>
</evidence>
<evidence type="ECO:0000259" key="7">
    <source>
        <dbReference type="PROSITE" id="PS50166"/>
    </source>
</evidence>
<sequence length="882" mass="97336">MAELQQILEKTISDNPDDQRLALQYLEQAKDQNFPEFVRQLSEVLRTATSADFVRQAAGLQLKNVLASKDESLKAQLLERWLHLPRDIRTYVKENVIATLGTESKRPSIAAGCVASIACAELPVTEWPEVISILMQNVTNENSSELLKESSLEALGYICFDINPAVLESRANEILTGIVHGMKKQEPSNHVRLAAANALFNSLEFTRSNFSNDNERHVIMQVVCEATQSPETQVKVLALQCLVRIMSLYYQYMEHYMGPALFAITIDAMKSSADDVALQGIEFWSNVCEEEIALTVEAEEAEEQGRTPEQVSRHYAKGALTHLVPILTEALAKQEDTDDDDEWNPAKAAGVCLMLLAQCTMDDVVPVILPFITEHIADTNWRYRDAAIMAFGSILDGPDQQKLKPLVLQALPMLIQALSDPQMVVRDTAAWCIGKVCDSCQDVVVMPEILQPLLPALSVALQQEPRVASNVCWAISSLASAAYEMAVQQGTDNTGQPETYILSQCFEAMVTELMKATDRADAHVSNLRIAAYETLMELIKNSPKDCYPVVQHTTLIILKKLEQLLTIESTLQTSSDKSQFRDLQSLLCATLQSVLRKMRPEDTPVIGGAIMQGLLQIMNRCSGKESGGVMEDALMAVSTLIEALSNGFQAFLPEFKPYMIAGLKNHDEAQVCSAAVGVVGDLCRALEVNVAPHLDEIMQLMIEILHDNKMDRNVKPLVLSSFGDVALAIGPAFMRYFEPVMNMLQHAALAKIDNQEDYDLVDYVHQLRESCLEAYTGIVQGMKVQNGVMSKELEMVRMHLPNMFGFMEAMAVEGHMPDSLLAACAGLVGDVVSAYGVSVLPLVEKESILNLLGKGRRAKSAKAKSLATWATKEIRKLKSPAA</sequence>
<evidence type="ECO:0000256" key="6">
    <source>
        <dbReference type="ARBA" id="ARBA00022927"/>
    </source>
</evidence>
<dbReference type="InterPro" id="IPR001494">
    <property type="entry name" value="Importin-beta_N"/>
</dbReference>
<name>A0A914W9H5_9BILA</name>
<keyword evidence="5" id="KW-0677">Repeat</keyword>
<comment type="subcellular location">
    <subcellularLocation>
        <location evidence="1">Cytoplasm</location>
    </subcellularLocation>
</comment>
<dbReference type="Proteomes" id="UP000887566">
    <property type="component" value="Unplaced"/>
</dbReference>
<dbReference type="InterPro" id="IPR011989">
    <property type="entry name" value="ARM-like"/>
</dbReference>
<dbReference type="SMART" id="SM00913">
    <property type="entry name" value="IBN_N"/>
    <property type="match status" value="1"/>
</dbReference>
<evidence type="ECO:0000256" key="2">
    <source>
        <dbReference type="ARBA" id="ARBA00010907"/>
    </source>
</evidence>
<dbReference type="InterPro" id="IPR040122">
    <property type="entry name" value="Importin_beta"/>
</dbReference>
<keyword evidence="4" id="KW-0963">Cytoplasm</keyword>
<dbReference type="SUPFAM" id="SSF48371">
    <property type="entry name" value="ARM repeat"/>
    <property type="match status" value="1"/>
</dbReference>
<dbReference type="InterPro" id="IPR058584">
    <property type="entry name" value="IMB1_TNPO1-like_TPR"/>
</dbReference>
<evidence type="ECO:0000256" key="5">
    <source>
        <dbReference type="ARBA" id="ARBA00022737"/>
    </source>
</evidence>
<dbReference type="PROSITE" id="PS50166">
    <property type="entry name" value="IMPORTIN_B_NT"/>
    <property type="match status" value="1"/>
</dbReference>
<dbReference type="AlphaFoldDB" id="A0A914W9H5"/>
<keyword evidence="6" id="KW-0653">Protein transport</keyword>
<evidence type="ECO:0000256" key="3">
    <source>
        <dbReference type="ARBA" id="ARBA00022448"/>
    </source>
</evidence>
<accession>A0A914W9H5</accession>
<dbReference type="InterPro" id="IPR016024">
    <property type="entry name" value="ARM-type_fold"/>
</dbReference>
<dbReference type="FunFam" id="1.25.10.10:FF:000027">
    <property type="entry name" value="Importin subunit beta-1"/>
    <property type="match status" value="1"/>
</dbReference>
<keyword evidence="3" id="KW-0813">Transport</keyword>
<dbReference type="PANTHER" id="PTHR10527">
    <property type="entry name" value="IMPORTIN BETA"/>
    <property type="match status" value="1"/>
</dbReference>
<reference evidence="9" key="1">
    <citation type="submission" date="2022-11" db="UniProtKB">
        <authorList>
            <consortium name="WormBaseParasite"/>
        </authorList>
    </citation>
    <scope>IDENTIFICATION</scope>
</reference>
<dbReference type="Pfam" id="PF25574">
    <property type="entry name" value="TPR_IMB1"/>
    <property type="match status" value="1"/>
</dbReference>
<evidence type="ECO:0000256" key="1">
    <source>
        <dbReference type="ARBA" id="ARBA00004496"/>
    </source>
</evidence>
<comment type="similarity">
    <text evidence="2">Belongs to the importin beta family. Importin beta-1 subfamily.</text>
</comment>
<protein>
    <submittedName>
        <fullName evidence="9">Importin N-terminal domain-containing protein</fullName>
    </submittedName>
</protein>
<dbReference type="GO" id="GO:0005737">
    <property type="term" value="C:cytoplasm"/>
    <property type="evidence" value="ECO:0007669"/>
    <property type="project" value="UniProtKB-SubCell"/>
</dbReference>
<dbReference type="Pfam" id="PF13513">
    <property type="entry name" value="HEAT_EZ"/>
    <property type="match status" value="1"/>
</dbReference>
<evidence type="ECO:0000256" key="4">
    <source>
        <dbReference type="ARBA" id="ARBA00022490"/>
    </source>
</evidence>
<dbReference type="GO" id="GO:0006606">
    <property type="term" value="P:protein import into nucleus"/>
    <property type="evidence" value="ECO:0007669"/>
    <property type="project" value="InterPro"/>
</dbReference>